<keyword evidence="8" id="KW-0406">Ion transport</keyword>
<feature type="transmembrane region" description="Helical" evidence="11">
    <location>
        <begin position="77"/>
        <end position="95"/>
    </location>
</feature>
<dbReference type="AlphaFoldDB" id="A0A0K2VHV7"/>
<keyword evidence="7 11" id="KW-1133">Transmembrane helix</keyword>
<evidence type="ECO:0000256" key="11">
    <source>
        <dbReference type="SAM" id="Phobius"/>
    </source>
</evidence>
<keyword evidence="10" id="KW-0407">Ion channel</keyword>
<evidence type="ECO:0000256" key="1">
    <source>
        <dbReference type="ARBA" id="ARBA00004651"/>
    </source>
</evidence>
<evidence type="ECO:0000256" key="5">
    <source>
        <dbReference type="ARBA" id="ARBA00022692"/>
    </source>
</evidence>
<comment type="similarity">
    <text evidence="2">Belongs to the otopetrin family.</text>
</comment>
<evidence type="ECO:0000256" key="9">
    <source>
        <dbReference type="ARBA" id="ARBA00023136"/>
    </source>
</evidence>
<keyword evidence="9 11" id="KW-0472">Membrane</keyword>
<dbReference type="PANTHER" id="PTHR21522:SF62">
    <property type="entry name" value="OTOPETRIN-LIKE A, ISOFORM C"/>
    <property type="match status" value="1"/>
</dbReference>
<reference evidence="12" key="1">
    <citation type="submission" date="2014-05" db="EMBL/GenBank/DDBJ databases">
        <authorList>
            <person name="Chronopoulou M."/>
        </authorList>
    </citation>
    <scope>NUCLEOTIDE SEQUENCE</scope>
    <source>
        <tissue evidence="12">Whole organism</tissue>
    </source>
</reference>
<evidence type="ECO:0000256" key="2">
    <source>
        <dbReference type="ARBA" id="ARBA00006513"/>
    </source>
</evidence>
<evidence type="ECO:0000256" key="4">
    <source>
        <dbReference type="ARBA" id="ARBA00022475"/>
    </source>
</evidence>
<keyword evidence="4" id="KW-1003">Cell membrane</keyword>
<dbReference type="Pfam" id="PF03189">
    <property type="entry name" value="Otopetrin"/>
    <property type="match status" value="1"/>
</dbReference>
<sequence>NLPRDALPDGSPVREKLAHFTLPKKHKTSENDYSHGSFFLRVGGIAFGLGTMIYNGLELGIFFEIPWNSPCYQVLRGINPILQMVFTFSQMYFVFMNARV</sequence>
<comment type="subcellular location">
    <subcellularLocation>
        <location evidence="1">Cell membrane</location>
        <topology evidence="1">Multi-pass membrane protein</topology>
    </subcellularLocation>
</comment>
<keyword evidence="3" id="KW-0813">Transport</keyword>
<organism evidence="12">
    <name type="scientific">Lepeophtheirus salmonis</name>
    <name type="common">Salmon louse</name>
    <name type="synonym">Caligus salmonis</name>
    <dbReference type="NCBI Taxonomy" id="72036"/>
    <lineage>
        <taxon>Eukaryota</taxon>
        <taxon>Metazoa</taxon>
        <taxon>Ecdysozoa</taxon>
        <taxon>Arthropoda</taxon>
        <taxon>Crustacea</taxon>
        <taxon>Multicrustacea</taxon>
        <taxon>Hexanauplia</taxon>
        <taxon>Copepoda</taxon>
        <taxon>Siphonostomatoida</taxon>
        <taxon>Caligidae</taxon>
        <taxon>Lepeophtheirus</taxon>
    </lineage>
</organism>
<accession>A0A0K2VHV7</accession>
<feature type="non-terminal residue" evidence="12">
    <location>
        <position position="100"/>
    </location>
</feature>
<evidence type="ECO:0000313" key="12">
    <source>
        <dbReference type="EMBL" id="CDW50063.1"/>
    </source>
</evidence>
<evidence type="ECO:0000256" key="8">
    <source>
        <dbReference type="ARBA" id="ARBA00023065"/>
    </source>
</evidence>
<dbReference type="GO" id="GO:0015252">
    <property type="term" value="F:proton channel activity"/>
    <property type="evidence" value="ECO:0007669"/>
    <property type="project" value="InterPro"/>
</dbReference>
<protein>
    <submittedName>
        <fullName evidence="12">Putative LOC100121483 [Nasonia vitripennis]</fullName>
    </submittedName>
</protein>
<dbReference type="GO" id="GO:0005886">
    <property type="term" value="C:plasma membrane"/>
    <property type="evidence" value="ECO:0007669"/>
    <property type="project" value="UniProtKB-SubCell"/>
</dbReference>
<name>A0A0K2VHV7_LEPSM</name>
<evidence type="ECO:0000256" key="7">
    <source>
        <dbReference type="ARBA" id="ARBA00022989"/>
    </source>
</evidence>
<evidence type="ECO:0000256" key="10">
    <source>
        <dbReference type="ARBA" id="ARBA00023303"/>
    </source>
</evidence>
<feature type="transmembrane region" description="Helical" evidence="11">
    <location>
        <begin position="38"/>
        <end position="57"/>
    </location>
</feature>
<dbReference type="EMBL" id="HACA01032702">
    <property type="protein sequence ID" value="CDW50063.1"/>
    <property type="molecule type" value="Transcribed_RNA"/>
</dbReference>
<evidence type="ECO:0000256" key="6">
    <source>
        <dbReference type="ARBA" id="ARBA00022781"/>
    </source>
</evidence>
<dbReference type="OrthoDB" id="6429739at2759"/>
<evidence type="ECO:0000256" key="3">
    <source>
        <dbReference type="ARBA" id="ARBA00022448"/>
    </source>
</evidence>
<feature type="non-terminal residue" evidence="12">
    <location>
        <position position="1"/>
    </location>
</feature>
<dbReference type="InterPro" id="IPR004878">
    <property type="entry name" value="Otopetrin"/>
</dbReference>
<keyword evidence="5 11" id="KW-0812">Transmembrane</keyword>
<proteinExistence type="inferred from homology"/>
<dbReference type="PANTHER" id="PTHR21522">
    <property type="entry name" value="PROTON CHANNEL OTOP"/>
    <property type="match status" value="1"/>
</dbReference>
<keyword evidence="6" id="KW-0375">Hydrogen ion transport</keyword>